<dbReference type="RefSeq" id="WP_353302554.1">
    <property type="nucleotide sequence ID" value="NZ_BAABWN010000005.1"/>
</dbReference>
<comment type="caution">
    <text evidence="2">The sequence shown here is derived from an EMBL/GenBank/DDBJ whole genome shotgun (WGS) entry which is preliminary data.</text>
</comment>
<accession>A0ABQ0A8B8</accession>
<dbReference type="Proteomes" id="UP001465153">
    <property type="component" value="Unassembled WGS sequence"/>
</dbReference>
<keyword evidence="3" id="KW-1185">Reference proteome</keyword>
<dbReference type="EMBL" id="BAABWN010000005">
    <property type="protein sequence ID" value="GAA6167893.1"/>
    <property type="molecule type" value="Genomic_DNA"/>
</dbReference>
<evidence type="ECO:0008006" key="4">
    <source>
        <dbReference type="Google" id="ProtNLM"/>
    </source>
</evidence>
<gene>
    <name evidence="2" type="ORF">NBRC116591_17040</name>
</gene>
<feature type="chain" id="PRO_5045316210" description="Secreted protein" evidence="1">
    <location>
        <begin position="20"/>
        <end position="109"/>
    </location>
</feature>
<keyword evidence="1" id="KW-0732">Signal</keyword>
<organism evidence="2 3">
    <name type="scientific">Sessilibacter corallicola</name>
    <dbReference type="NCBI Taxonomy" id="2904075"/>
    <lineage>
        <taxon>Bacteria</taxon>
        <taxon>Pseudomonadati</taxon>
        <taxon>Pseudomonadota</taxon>
        <taxon>Gammaproteobacteria</taxon>
        <taxon>Cellvibrionales</taxon>
        <taxon>Cellvibrionaceae</taxon>
        <taxon>Sessilibacter</taxon>
    </lineage>
</organism>
<sequence length="109" mass="12290">MKKLLVFVSLCLITVNINAAPSFNAKVLRVGCHADQNTCFVYIDRDTPETQCTNDPRSIRWDGLNIKNAQSILSIFLVAQSSEKTVTFGRPTDVCFDNYPSFNWVDLNN</sequence>
<reference evidence="2 3" key="1">
    <citation type="submission" date="2024-04" db="EMBL/GenBank/DDBJ databases">
        <title>Draft genome sequence of Sessilibacter corallicola NBRC 116591.</title>
        <authorList>
            <person name="Miyakawa T."/>
            <person name="Kusuya Y."/>
            <person name="Miura T."/>
        </authorList>
    </citation>
    <scope>NUCLEOTIDE SEQUENCE [LARGE SCALE GENOMIC DNA]</scope>
    <source>
        <strain evidence="2 3">KU-00831-HH</strain>
    </source>
</reference>
<proteinExistence type="predicted"/>
<evidence type="ECO:0000313" key="2">
    <source>
        <dbReference type="EMBL" id="GAA6167893.1"/>
    </source>
</evidence>
<evidence type="ECO:0000256" key="1">
    <source>
        <dbReference type="SAM" id="SignalP"/>
    </source>
</evidence>
<protein>
    <recommendedName>
        <fullName evidence="4">Secreted protein</fullName>
    </recommendedName>
</protein>
<feature type="signal peptide" evidence="1">
    <location>
        <begin position="1"/>
        <end position="19"/>
    </location>
</feature>
<evidence type="ECO:0000313" key="3">
    <source>
        <dbReference type="Proteomes" id="UP001465153"/>
    </source>
</evidence>
<name>A0ABQ0A8B8_9GAMM</name>